<dbReference type="GO" id="GO:0005975">
    <property type="term" value="P:carbohydrate metabolic process"/>
    <property type="evidence" value="ECO:0007669"/>
    <property type="project" value="InterPro"/>
</dbReference>
<evidence type="ECO:0000313" key="6">
    <source>
        <dbReference type="Proteomes" id="UP000799537"/>
    </source>
</evidence>
<name>A0A6A6CTN8_ZASCE</name>
<dbReference type="Pfam" id="PF22124">
    <property type="entry name" value="Glyco_hydro_95_cat"/>
    <property type="match status" value="1"/>
</dbReference>
<dbReference type="InterPro" id="IPR012341">
    <property type="entry name" value="6hp_glycosidase-like_sf"/>
</dbReference>
<dbReference type="Gene3D" id="1.50.10.10">
    <property type="match status" value="1"/>
</dbReference>
<feature type="signal peptide" evidence="1">
    <location>
        <begin position="1"/>
        <end position="20"/>
    </location>
</feature>
<dbReference type="AlphaFoldDB" id="A0A6A6CTN8"/>
<proteinExistence type="predicted"/>
<evidence type="ECO:0000259" key="2">
    <source>
        <dbReference type="Pfam" id="PF14498"/>
    </source>
</evidence>
<evidence type="ECO:0000313" key="5">
    <source>
        <dbReference type="EMBL" id="KAF2169548.1"/>
    </source>
</evidence>
<feature type="chain" id="PRO_5025370363" evidence="1">
    <location>
        <begin position="21"/>
        <end position="801"/>
    </location>
</feature>
<dbReference type="InterPro" id="IPR008928">
    <property type="entry name" value="6-hairpin_glycosidase_sf"/>
</dbReference>
<keyword evidence="6" id="KW-1185">Reference proteome</keyword>
<feature type="domain" description="Glycosyl hydrolase family 95 catalytic" evidence="4">
    <location>
        <begin position="295"/>
        <end position="707"/>
    </location>
</feature>
<evidence type="ECO:0000256" key="1">
    <source>
        <dbReference type="SAM" id="SignalP"/>
    </source>
</evidence>
<dbReference type="GO" id="GO:0004560">
    <property type="term" value="F:alpha-L-fucosidase activity"/>
    <property type="evidence" value="ECO:0007669"/>
    <property type="project" value="InterPro"/>
</dbReference>
<dbReference type="GeneID" id="54558439"/>
<dbReference type="Pfam" id="PF21307">
    <property type="entry name" value="Glyco_hydro_95_C"/>
    <property type="match status" value="1"/>
</dbReference>
<evidence type="ECO:0000259" key="4">
    <source>
        <dbReference type="Pfam" id="PF22124"/>
    </source>
</evidence>
<protein>
    <submittedName>
        <fullName evidence="5">Glycoside hydrolase family 95 protein</fullName>
    </submittedName>
</protein>
<organism evidence="5 6">
    <name type="scientific">Zasmidium cellare ATCC 36951</name>
    <dbReference type="NCBI Taxonomy" id="1080233"/>
    <lineage>
        <taxon>Eukaryota</taxon>
        <taxon>Fungi</taxon>
        <taxon>Dikarya</taxon>
        <taxon>Ascomycota</taxon>
        <taxon>Pezizomycotina</taxon>
        <taxon>Dothideomycetes</taxon>
        <taxon>Dothideomycetidae</taxon>
        <taxon>Mycosphaerellales</taxon>
        <taxon>Mycosphaerellaceae</taxon>
        <taxon>Zasmidium</taxon>
    </lineage>
</organism>
<dbReference type="PANTHER" id="PTHR31084">
    <property type="entry name" value="ALPHA-L-FUCOSIDASE 2"/>
    <property type="match status" value="1"/>
</dbReference>
<dbReference type="RefSeq" id="XP_033670437.1">
    <property type="nucleotide sequence ID" value="XM_033805167.1"/>
</dbReference>
<dbReference type="OrthoDB" id="2848340at2759"/>
<keyword evidence="1" id="KW-0732">Signal</keyword>
<feature type="domain" description="Alpha fucosidase A-like C-terminal" evidence="3">
    <location>
        <begin position="728"/>
        <end position="782"/>
    </location>
</feature>
<dbReference type="InterPro" id="IPR054363">
    <property type="entry name" value="GH95_cat"/>
</dbReference>
<dbReference type="Proteomes" id="UP000799537">
    <property type="component" value="Unassembled WGS sequence"/>
</dbReference>
<keyword evidence="5" id="KW-0378">Hydrolase</keyword>
<dbReference type="InterPro" id="IPR016518">
    <property type="entry name" value="Alpha-L-fucosidase"/>
</dbReference>
<dbReference type="Pfam" id="PF14498">
    <property type="entry name" value="Glyco_hyd_65N_2"/>
    <property type="match status" value="1"/>
</dbReference>
<dbReference type="PANTHER" id="PTHR31084:SF3">
    <property type="entry name" value="ALPHA-FUCOSIDASE A"/>
    <property type="match status" value="1"/>
</dbReference>
<sequence>MRLSAVVTPLLFLHSSTSLAKSLWSTKPAVSDDVLRTSYPIGNGKVAALSFGEAGHETLSINRDTLWSGGPFENSSYAGGNAGERYQFLPGIRDWIWQNGTGNVTKLMGDNNNYGAYAVLGNLTVTIDGVQDVTNYKRVLDLGTGVHTTTFSTHGSAYTIKSYCTYPDDVCVYNVGSTRSLPSISVSMSNTLTNATLVKSTCSQDQVQLRGTTKADIGMIYQAATRVVGSNIRTHCNNGSLILPASNQHRATFVIAAATDFDQSKGNAENDYSFRGVDPTPYVNNTVEQASRKSADQLLNTHIADYSALADAFSLDLPDTQGSSKLETADLVSRYDANGTTGDPYLESLTFDLARHLFITSSRDGALPPNLQGKWSNELTSAWSADYHANINIQMNHWHADQTGLGGLQTPLWEYLMENWAPRGAETAKLLFNAPGWVVHNEMNIFGHTSMKTGDAIWADYPIAAAWMMLHVWDHFDYSQDTDFLRSTGYPLLKQISQFWLSQLQEDQYFKDGTLVVNPCTSAEHGATTLGCTHYQQLIYQLFETTLQSATAIGDRDRQFLSDVQSQLSQLDKGLHIGKWGQIQEWKIDMDVQNDTHRHLSNLIGWHPGFSLSSYQDGYNNDTIRKAIETTLYSRGVGIIDSNAGWEKVWRAACWARLKNVERAHYELRLTIGENWAGNLLSMYSGANLPFQIDANFGFAGAVLSMLVVDLPLSNEQLGRKGREARTVVLGPAIPAAWGNGSVKGLRLRGGGSVDFSWDGDGLVMKARLSGSQQAVRVVNKQGKVLAQAGGRSGWHWGPHL</sequence>
<feature type="domain" description="Glycosyl hydrolase family 95 N-terminal" evidence="2">
    <location>
        <begin position="23"/>
        <end position="263"/>
    </location>
</feature>
<dbReference type="PIRSF" id="PIRSF007663">
    <property type="entry name" value="UCP007663"/>
    <property type="match status" value="1"/>
</dbReference>
<dbReference type="InterPro" id="IPR027414">
    <property type="entry name" value="GH95_N_dom"/>
</dbReference>
<reference evidence="5" key="1">
    <citation type="journal article" date="2020" name="Stud. Mycol.">
        <title>101 Dothideomycetes genomes: a test case for predicting lifestyles and emergence of pathogens.</title>
        <authorList>
            <person name="Haridas S."/>
            <person name="Albert R."/>
            <person name="Binder M."/>
            <person name="Bloem J."/>
            <person name="Labutti K."/>
            <person name="Salamov A."/>
            <person name="Andreopoulos B."/>
            <person name="Baker S."/>
            <person name="Barry K."/>
            <person name="Bills G."/>
            <person name="Bluhm B."/>
            <person name="Cannon C."/>
            <person name="Castanera R."/>
            <person name="Culley D."/>
            <person name="Daum C."/>
            <person name="Ezra D."/>
            <person name="Gonzalez J."/>
            <person name="Henrissat B."/>
            <person name="Kuo A."/>
            <person name="Liang C."/>
            <person name="Lipzen A."/>
            <person name="Lutzoni F."/>
            <person name="Magnuson J."/>
            <person name="Mondo S."/>
            <person name="Nolan M."/>
            <person name="Ohm R."/>
            <person name="Pangilinan J."/>
            <person name="Park H.-J."/>
            <person name="Ramirez L."/>
            <person name="Alfaro M."/>
            <person name="Sun H."/>
            <person name="Tritt A."/>
            <person name="Yoshinaga Y."/>
            <person name="Zwiers L.-H."/>
            <person name="Turgeon B."/>
            <person name="Goodwin S."/>
            <person name="Spatafora J."/>
            <person name="Crous P."/>
            <person name="Grigoriev I."/>
        </authorList>
    </citation>
    <scope>NUCLEOTIDE SEQUENCE</scope>
    <source>
        <strain evidence="5">ATCC 36951</strain>
    </source>
</reference>
<dbReference type="EMBL" id="ML993587">
    <property type="protein sequence ID" value="KAF2169548.1"/>
    <property type="molecule type" value="Genomic_DNA"/>
</dbReference>
<evidence type="ECO:0000259" key="3">
    <source>
        <dbReference type="Pfam" id="PF21307"/>
    </source>
</evidence>
<gene>
    <name evidence="5" type="ORF">M409DRAFT_19959</name>
</gene>
<dbReference type="SUPFAM" id="SSF48208">
    <property type="entry name" value="Six-hairpin glycosidases"/>
    <property type="match status" value="1"/>
</dbReference>
<dbReference type="InterPro" id="IPR049053">
    <property type="entry name" value="AFCA-like_C"/>
</dbReference>
<accession>A0A6A6CTN8</accession>